<organism evidence="2 3">
    <name type="scientific">Roridomyces roridus</name>
    <dbReference type="NCBI Taxonomy" id="1738132"/>
    <lineage>
        <taxon>Eukaryota</taxon>
        <taxon>Fungi</taxon>
        <taxon>Dikarya</taxon>
        <taxon>Basidiomycota</taxon>
        <taxon>Agaricomycotina</taxon>
        <taxon>Agaricomycetes</taxon>
        <taxon>Agaricomycetidae</taxon>
        <taxon>Agaricales</taxon>
        <taxon>Marasmiineae</taxon>
        <taxon>Mycenaceae</taxon>
        <taxon>Roridomyces</taxon>
    </lineage>
</organism>
<dbReference type="Proteomes" id="UP001221142">
    <property type="component" value="Unassembled WGS sequence"/>
</dbReference>
<gene>
    <name evidence="2" type="ORF">FB45DRAFT_176812</name>
</gene>
<evidence type="ECO:0000313" key="3">
    <source>
        <dbReference type="Proteomes" id="UP001221142"/>
    </source>
</evidence>
<name>A0AAD7FZC6_9AGAR</name>
<evidence type="ECO:0000256" key="1">
    <source>
        <dbReference type="SAM" id="MobiDB-lite"/>
    </source>
</evidence>
<dbReference type="AlphaFoldDB" id="A0AAD7FZC6"/>
<keyword evidence="3" id="KW-1185">Reference proteome</keyword>
<proteinExistence type="predicted"/>
<evidence type="ECO:0000313" key="2">
    <source>
        <dbReference type="EMBL" id="KAJ7646473.1"/>
    </source>
</evidence>
<comment type="caution">
    <text evidence="2">The sequence shown here is derived from an EMBL/GenBank/DDBJ whole genome shotgun (WGS) entry which is preliminary data.</text>
</comment>
<feature type="compositionally biased region" description="Basic and acidic residues" evidence="1">
    <location>
        <begin position="188"/>
        <end position="198"/>
    </location>
</feature>
<feature type="compositionally biased region" description="Basic and acidic residues" evidence="1">
    <location>
        <begin position="160"/>
        <end position="172"/>
    </location>
</feature>
<feature type="region of interest" description="Disordered" evidence="1">
    <location>
        <begin position="154"/>
        <end position="242"/>
    </location>
</feature>
<reference evidence="2" key="1">
    <citation type="submission" date="2023-03" db="EMBL/GenBank/DDBJ databases">
        <title>Massive genome expansion in bonnet fungi (Mycena s.s.) driven by repeated elements and novel gene families across ecological guilds.</title>
        <authorList>
            <consortium name="Lawrence Berkeley National Laboratory"/>
            <person name="Harder C.B."/>
            <person name="Miyauchi S."/>
            <person name="Viragh M."/>
            <person name="Kuo A."/>
            <person name="Thoen E."/>
            <person name="Andreopoulos B."/>
            <person name="Lu D."/>
            <person name="Skrede I."/>
            <person name="Drula E."/>
            <person name="Henrissat B."/>
            <person name="Morin E."/>
            <person name="Kohler A."/>
            <person name="Barry K."/>
            <person name="LaButti K."/>
            <person name="Morin E."/>
            <person name="Salamov A."/>
            <person name="Lipzen A."/>
            <person name="Mereny Z."/>
            <person name="Hegedus B."/>
            <person name="Baldrian P."/>
            <person name="Stursova M."/>
            <person name="Weitz H."/>
            <person name="Taylor A."/>
            <person name="Grigoriev I.V."/>
            <person name="Nagy L.G."/>
            <person name="Martin F."/>
            <person name="Kauserud H."/>
        </authorList>
    </citation>
    <scope>NUCLEOTIDE SEQUENCE</scope>
    <source>
        <strain evidence="2">9284</strain>
    </source>
</reference>
<accession>A0AAD7FZC6</accession>
<sequence length="242" mass="26317">MVSGNRYCKSAKSWARMMKVAWVVEALEAVSLEQRFKSNASWCKRRVARPGGSGGYGQEGKQAGRGIDPNASSTHSFALYSILDDEAGSYIRVAGVHAPSVLSSLFTIGSLVLPHLSTACILPNSGSRILRVRLQALGRTSRVLKLAERGRVLGPATRSGDSELHWDEETGSQRHGGPKSYEGGGGGHGEEDDRRGDESQCEGESIQRWRRRMKSRMAEVSEGYSEEGKQGRRSVGGSSSFW</sequence>
<dbReference type="EMBL" id="JARKIF010000002">
    <property type="protein sequence ID" value="KAJ7646473.1"/>
    <property type="molecule type" value="Genomic_DNA"/>
</dbReference>
<protein>
    <submittedName>
        <fullName evidence="2">Uncharacterized protein</fullName>
    </submittedName>
</protein>